<dbReference type="InterPro" id="IPR052930">
    <property type="entry name" value="TA_antitoxin_MntA"/>
</dbReference>
<dbReference type="CDD" id="cd05403">
    <property type="entry name" value="NT_KNTase_like"/>
    <property type="match status" value="1"/>
</dbReference>
<dbReference type="Proteomes" id="UP001431776">
    <property type="component" value="Unassembled WGS sequence"/>
</dbReference>
<dbReference type="RefSeq" id="WP_349246703.1">
    <property type="nucleotide sequence ID" value="NZ_JASCXX010000032.1"/>
</dbReference>
<dbReference type="InterPro" id="IPR041633">
    <property type="entry name" value="Polbeta"/>
</dbReference>
<organism evidence="2 3">
    <name type="scientific">Anaerobaca lacustris</name>
    <dbReference type="NCBI Taxonomy" id="3044600"/>
    <lineage>
        <taxon>Bacteria</taxon>
        <taxon>Pseudomonadati</taxon>
        <taxon>Planctomycetota</taxon>
        <taxon>Phycisphaerae</taxon>
        <taxon>Sedimentisphaerales</taxon>
        <taxon>Anaerobacaceae</taxon>
        <taxon>Anaerobaca</taxon>
    </lineage>
</organism>
<evidence type="ECO:0000313" key="2">
    <source>
        <dbReference type="EMBL" id="MDI6451296.1"/>
    </source>
</evidence>
<keyword evidence="3" id="KW-1185">Reference proteome</keyword>
<protein>
    <submittedName>
        <fullName evidence="2">Nucleotidyltransferase domain-containing protein</fullName>
    </submittedName>
</protein>
<evidence type="ECO:0000259" key="1">
    <source>
        <dbReference type="Pfam" id="PF18765"/>
    </source>
</evidence>
<feature type="domain" description="Polymerase beta nucleotidyltransferase" evidence="1">
    <location>
        <begin position="34"/>
        <end position="122"/>
    </location>
</feature>
<dbReference type="Pfam" id="PF18765">
    <property type="entry name" value="Polbeta"/>
    <property type="match status" value="1"/>
</dbReference>
<dbReference type="PANTHER" id="PTHR43852:SF2">
    <property type="entry name" value="PROTEIN ADENYLYLTRANSFERASE MNTA"/>
    <property type="match status" value="1"/>
</dbReference>
<dbReference type="SUPFAM" id="SSF81301">
    <property type="entry name" value="Nucleotidyltransferase"/>
    <property type="match status" value="1"/>
</dbReference>
<gene>
    <name evidence="2" type="ORF">QJ522_19700</name>
</gene>
<dbReference type="InterPro" id="IPR043519">
    <property type="entry name" value="NT_sf"/>
</dbReference>
<name>A0AAW6TZY0_9BACT</name>
<dbReference type="EMBL" id="JASCXX010000032">
    <property type="protein sequence ID" value="MDI6451296.1"/>
    <property type="molecule type" value="Genomic_DNA"/>
</dbReference>
<proteinExistence type="predicted"/>
<reference evidence="2" key="1">
    <citation type="submission" date="2023-05" db="EMBL/GenBank/DDBJ databases">
        <title>Anaerotaeda fermentans gen. nov., sp. nov., a novel anaerobic planctomycete of the new family within the order Sedimentisphaerales isolated from Taman Peninsula, Russia.</title>
        <authorList>
            <person name="Khomyakova M.A."/>
            <person name="Merkel A.Y."/>
            <person name="Slobodkin A.I."/>
        </authorList>
    </citation>
    <scope>NUCLEOTIDE SEQUENCE</scope>
    <source>
        <strain evidence="2">M17dextr</strain>
    </source>
</reference>
<evidence type="ECO:0000313" key="3">
    <source>
        <dbReference type="Proteomes" id="UP001431776"/>
    </source>
</evidence>
<accession>A0AAW6TZY0</accession>
<dbReference type="AlphaFoldDB" id="A0AAW6TZY0"/>
<dbReference type="Gene3D" id="3.30.460.10">
    <property type="entry name" value="Beta Polymerase, domain 2"/>
    <property type="match status" value="1"/>
</dbReference>
<comment type="caution">
    <text evidence="2">The sequence shown here is derived from an EMBL/GenBank/DDBJ whole genome shotgun (WGS) entry which is preliminary data.</text>
</comment>
<sequence>MVRALYTQDMQTFDRTTPDTVSGPQGPKPVDRQQLAAVLEPIASIDFATVFGSAAEGIVRADSDLDVAVWLANGSAGNGDLLVDIVGRIEEAFAVTCDLTVLNTAGIVLRHEALKGRILFVRPGREESFSDFYARTCADYEDLMAWRTRQLAYRGYGCPSTVS</sequence>
<dbReference type="NCBIfam" id="NF047752">
    <property type="entry name" value="MntA_antitoxin"/>
    <property type="match status" value="1"/>
</dbReference>
<dbReference type="PANTHER" id="PTHR43852">
    <property type="entry name" value="NUCLEOTIDYLTRANSFERASE"/>
    <property type="match status" value="1"/>
</dbReference>